<keyword evidence="2" id="KW-1185">Reference proteome</keyword>
<dbReference type="AlphaFoldDB" id="A0A0K9NVF9"/>
<dbReference type="OrthoDB" id="1892825at2759"/>
<evidence type="ECO:0000313" key="2">
    <source>
        <dbReference type="Proteomes" id="UP000036987"/>
    </source>
</evidence>
<comment type="caution">
    <text evidence="1">The sequence shown here is derived from an EMBL/GenBank/DDBJ whole genome shotgun (WGS) entry which is preliminary data.</text>
</comment>
<gene>
    <name evidence="1" type="ORF">ZOSMA_61G00250</name>
</gene>
<sequence length="58" mass="6546">MADLNKGRYEQKPEFEADVNDPLVEISSLTDSIDGKEITIRLNKNRNIGSFESSTDED</sequence>
<name>A0A0K9NVF9_ZOSMR</name>
<organism evidence="1 2">
    <name type="scientific">Zostera marina</name>
    <name type="common">Eelgrass</name>
    <dbReference type="NCBI Taxonomy" id="29655"/>
    <lineage>
        <taxon>Eukaryota</taxon>
        <taxon>Viridiplantae</taxon>
        <taxon>Streptophyta</taxon>
        <taxon>Embryophyta</taxon>
        <taxon>Tracheophyta</taxon>
        <taxon>Spermatophyta</taxon>
        <taxon>Magnoliopsida</taxon>
        <taxon>Liliopsida</taxon>
        <taxon>Zosteraceae</taxon>
        <taxon>Zostera</taxon>
    </lineage>
</organism>
<dbReference type="EMBL" id="LFYR01001661">
    <property type="protein sequence ID" value="KMZ60052.1"/>
    <property type="molecule type" value="Genomic_DNA"/>
</dbReference>
<reference evidence="2" key="1">
    <citation type="journal article" date="2016" name="Nature">
        <title>The genome of the seagrass Zostera marina reveals angiosperm adaptation to the sea.</title>
        <authorList>
            <person name="Olsen J.L."/>
            <person name="Rouze P."/>
            <person name="Verhelst B."/>
            <person name="Lin Y.-C."/>
            <person name="Bayer T."/>
            <person name="Collen J."/>
            <person name="Dattolo E."/>
            <person name="De Paoli E."/>
            <person name="Dittami S."/>
            <person name="Maumus F."/>
            <person name="Michel G."/>
            <person name="Kersting A."/>
            <person name="Lauritano C."/>
            <person name="Lohaus R."/>
            <person name="Toepel M."/>
            <person name="Tonon T."/>
            <person name="Vanneste K."/>
            <person name="Amirebrahimi M."/>
            <person name="Brakel J."/>
            <person name="Bostroem C."/>
            <person name="Chovatia M."/>
            <person name="Grimwood J."/>
            <person name="Jenkins J.W."/>
            <person name="Jueterbock A."/>
            <person name="Mraz A."/>
            <person name="Stam W.T."/>
            <person name="Tice H."/>
            <person name="Bornberg-Bauer E."/>
            <person name="Green P.J."/>
            <person name="Pearson G.A."/>
            <person name="Procaccini G."/>
            <person name="Duarte C.M."/>
            <person name="Schmutz J."/>
            <person name="Reusch T.B.H."/>
            <person name="Van de Peer Y."/>
        </authorList>
    </citation>
    <scope>NUCLEOTIDE SEQUENCE [LARGE SCALE GENOMIC DNA]</scope>
    <source>
        <strain evidence="2">cv. Finnish</strain>
    </source>
</reference>
<accession>A0A0K9NVF9</accession>
<proteinExistence type="predicted"/>
<dbReference type="Proteomes" id="UP000036987">
    <property type="component" value="Unassembled WGS sequence"/>
</dbReference>
<protein>
    <submittedName>
        <fullName evidence="1">Uncharacterized protein</fullName>
    </submittedName>
</protein>
<evidence type="ECO:0000313" key="1">
    <source>
        <dbReference type="EMBL" id="KMZ60052.1"/>
    </source>
</evidence>